<evidence type="ECO:0000313" key="2">
    <source>
        <dbReference type="Proteomes" id="UP000054485"/>
    </source>
</evidence>
<dbReference type="HOGENOM" id="CLU_2623651_0_0_1"/>
<sequence>MCQGMSYFIMRMRLLVSVLRAIHAHLLTYLNLFPRRSSSPIFLAKKLHRQVHSMLCNAILGCTSLVMASRTASEQPYR</sequence>
<reference evidence="2" key="2">
    <citation type="submission" date="2015-01" db="EMBL/GenBank/DDBJ databases">
        <title>Evolutionary Origins and Diversification of the Mycorrhizal Mutualists.</title>
        <authorList>
            <consortium name="DOE Joint Genome Institute"/>
            <consortium name="Mycorrhizal Genomics Consortium"/>
            <person name="Kohler A."/>
            <person name="Kuo A."/>
            <person name="Nagy L.G."/>
            <person name="Floudas D."/>
            <person name="Copeland A."/>
            <person name="Barry K.W."/>
            <person name="Cichocki N."/>
            <person name="Veneault-Fourrey C."/>
            <person name="LaButti K."/>
            <person name="Lindquist E.A."/>
            <person name="Lipzen A."/>
            <person name="Lundell T."/>
            <person name="Morin E."/>
            <person name="Murat C."/>
            <person name="Riley R."/>
            <person name="Ohm R."/>
            <person name="Sun H."/>
            <person name="Tunlid A."/>
            <person name="Henrissat B."/>
            <person name="Grigoriev I.V."/>
            <person name="Hibbett D.S."/>
            <person name="Martin F."/>
        </authorList>
    </citation>
    <scope>NUCLEOTIDE SEQUENCE [LARGE SCALE GENOMIC DNA]</scope>
    <source>
        <strain evidence="2">UH-Slu-Lm8-n1</strain>
    </source>
</reference>
<accession>A0A0D0A7G8</accession>
<name>A0A0D0A7G8_9AGAM</name>
<dbReference type="AlphaFoldDB" id="A0A0D0A7G8"/>
<protein>
    <submittedName>
        <fullName evidence="1">Uncharacterized protein</fullName>
    </submittedName>
</protein>
<gene>
    <name evidence="1" type="ORF">CY34DRAFT_463771</name>
</gene>
<evidence type="ECO:0000313" key="1">
    <source>
        <dbReference type="EMBL" id="KIK46020.1"/>
    </source>
</evidence>
<dbReference type="EMBL" id="KN835164">
    <property type="protein sequence ID" value="KIK46020.1"/>
    <property type="molecule type" value="Genomic_DNA"/>
</dbReference>
<keyword evidence="2" id="KW-1185">Reference proteome</keyword>
<organism evidence="1 2">
    <name type="scientific">Suillus luteus UH-Slu-Lm8-n1</name>
    <dbReference type="NCBI Taxonomy" id="930992"/>
    <lineage>
        <taxon>Eukaryota</taxon>
        <taxon>Fungi</taxon>
        <taxon>Dikarya</taxon>
        <taxon>Basidiomycota</taxon>
        <taxon>Agaricomycotina</taxon>
        <taxon>Agaricomycetes</taxon>
        <taxon>Agaricomycetidae</taxon>
        <taxon>Boletales</taxon>
        <taxon>Suillineae</taxon>
        <taxon>Suillaceae</taxon>
        <taxon>Suillus</taxon>
    </lineage>
</organism>
<reference evidence="1 2" key="1">
    <citation type="submission" date="2014-04" db="EMBL/GenBank/DDBJ databases">
        <authorList>
            <consortium name="DOE Joint Genome Institute"/>
            <person name="Kuo A."/>
            <person name="Ruytinx J."/>
            <person name="Rineau F."/>
            <person name="Colpaert J."/>
            <person name="Kohler A."/>
            <person name="Nagy L.G."/>
            <person name="Floudas D."/>
            <person name="Copeland A."/>
            <person name="Barry K.W."/>
            <person name="Cichocki N."/>
            <person name="Veneault-Fourrey C."/>
            <person name="LaButti K."/>
            <person name="Lindquist E.A."/>
            <person name="Lipzen A."/>
            <person name="Lundell T."/>
            <person name="Morin E."/>
            <person name="Murat C."/>
            <person name="Sun H."/>
            <person name="Tunlid A."/>
            <person name="Henrissat B."/>
            <person name="Grigoriev I.V."/>
            <person name="Hibbett D.S."/>
            <person name="Martin F."/>
            <person name="Nordberg H.P."/>
            <person name="Cantor M.N."/>
            <person name="Hua S.X."/>
        </authorList>
    </citation>
    <scope>NUCLEOTIDE SEQUENCE [LARGE SCALE GENOMIC DNA]</scope>
    <source>
        <strain evidence="1 2">UH-Slu-Lm8-n1</strain>
    </source>
</reference>
<proteinExistence type="predicted"/>
<dbReference type="InParanoid" id="A0A0D0A7G8"/>
<dbReference type="OrthoDB" id="10611986at2759"/>
<dbReference type="Proteomes" id="UP000054485">
    <property type="component" value="Unassembled WGS sequence"/>
</dbReference>